<dbReference type="EMBL" id="KZ679011">
    <property type="protein sequence ID" value="PSS18354.1"/>
    <property type="molecule type" value="Genomic_DNA"/>
</dbReference>
<dbReference type="InParanoid" id="A0A2T3B1A9"/>
<dbReference type="GeneID" id="36569867"/>
<accession>A0A2T3B1A9</accession>
<evidence type="ECO:0000313" key="8">
    <source>
        <dbReference type="EMBL" id="PSS18354.1"/>
    </source>
</evidence>
<evidence type="ECO:0000256" key="2">
    <source>
        <dbReference type="ARBA" id="ARBA00022692"/>
    </source>
</evidence>
<dbReference type="PANTHER" id="PTHR33048">
    <property type="entry name" value="PTH11-LIKE INTEGRAL MEMBRANE PROTEIN (AFU_ORTHOLOGUE AFUA_5G11245)"/>
    <property type="match status" value="1"/>
</dbReference>
<dbReference type="InterPro" id="IPR049326">
    <property type="entry name" value="Rhodopsin_dom_fungi"/>
</dbReference>
<evidence type="ECO:0000256" key="6">
    <source>
        <dbReference type="SAM" id="Phobius"/>
    </source>
</evidence>
<feature type="transmembrane region" description="Helical" evidence="6">
    <location>
        <begin position="35"/>
        <end position="54"/>
    </location>
</feature>
<evidence type="ECO:0000313" key="9">
    <source>
        <dbReference type="Proteomes" id="UP000241818"/>
    </source>
</evidence>
<name>A0A2T3B1A9_AMORE</name>
<dbReference type="RefSeq" id="XP_024720706.1">
    <property type="nucleotide sequence ID" value="XM_024861786.1"/>
</dbReference>
<feature type="transmembrane region" description="Helical" evidence="6">
    <location>
        <begin position="66"/>
        <end position="86"/>
    </location>
</feature>
<dbReference type="AlphaFoldDB" id="A0A2T3B1A9"/>
<keyword evidence="9" id="KW-1185">Reference proteome</keyword>
<feature type="transmembrane region" description="Helical" evidence="6">
    <location>
        <begin position="114"/>
        <end position="135"/>
    </location>
</feature>
<feature type="domain" description="Rhodopsin" evidence="7">
    <location>
        <begin position="50"/>
        <end position="295"/>
    </location>
</feature>
<evidence type="ECO:0000256" key="4">
    <source>
        <dbReference type="ARBA" id="ARBA00023136"/>
    </source>
</evidence>
<dbReference type="InterPro" id="IPR052337">
    <property type="entry name" value="SAT4-like"/>
</dbReference>
<sequence>MTVDLAVTATIQSADIPLWITAEYLMENRDRPAKIAILFVGILTIVILSLRFISRWSVRRLGIDDAFAALSLLLQIAFIVLAEFLIDIGTGRHLQYIEYVMTPSQTEKSEVLDFSAHLIYTTALFFCRLSGLAFYRRLCELHGRLSLAIKCALVLLTAAYLPQMCLIIFHCKPVTGLWPYPWELRSGDYVCLRWGLVYTVNSGLSLLCDIFMFAIPVGLIRTISLPPSRKLHLYLVLLPGVLVIIISTVRVYLVVEGEWSPDSSWDYDPMLAIENAEIGGTLIALSIPGLKPLIDKVYSGLRRSRPPNFIISPSVVFASDISKSTTIVGSNALPPNRASWLGVGAADYGLYEVNMEATNKIHEVPARVNPQNP</sequence>
<comment type="similarity">
    <text evidence="5">Belongs to the SAT4 family.</text>
</comment>
<gene>
    <name evidence="8" type="ORF">M430DRAFT_120794</name>
</gene>
<dbReference type="GO" id="GO:0016020">
    <property type="term" value="C:membrane"/>
    <property type="evidence" value="ECO:0007669"/>
    <property type="project" value="UniProtKB-SubCell"/>
</dbReference>
<dbReference type="Proteomes" id="UP000241818">
    <property type="component" value="Unassembled WGS sequence"/>
</dbReference>
<feature type="transmembrane region" description="Helical" evidence="6">
    <location>
        <begin position="231"/>
        <end position="255"/>
    </location>
</feature>
<feature type="transmembrane region" description="Helical" evidence="6">
    <location>
        <begin position="196"/>
        <end position="219"/>
    </location>
</feature>
<evidence type="ECO:0000256" key="5">
    <source>
        <dbReference type="ARBA" id="ARBA00038359"/>
    </source>
</evidence>
<dbReference type="Pfam" id="PF20684">
    <property type="entry name" value="Fung_rhodopsin"/>
    <property type="match status" value="1"/>
</dbReference>
<protein>
    <recommendedName>
        <fullName evidence="7">Rhodopsin domain-containing protein</fullName>
    </recommendedName>
</protein>
<proteinExistence type="inferred from homology"/>
<keyword evidence="4 6" id="KW-0472">Membrane</keyword>
<evidence type="ECO:0000256" key="1">
    <source>
        <dbReference type="ARBA" id="ARBA00004141"/>
    </source>
</evidence>
<evidence type="ECO:0000256" key="3">
    <source>
        <dbReference type="ARBA" id="ARBA00022989"/>
    </source>
</evidence>
<feature type="transmembrane region" description="Helical" evidence="6">
    <location>
        <begin position="147"/>
        <end position="169"/>
    </location>
</feature>
<comment type="subcellular location">
    <subcellularLocation>
        <location evidence="1">Membrane</location>
        <topology evidence="1">Multi-pass membrane protein</topology>
    </subcellularLocation>
</comment>
<organism evidence="8 9">
    <name type="scientific">Amorphotheca resinae ATCC 22711</name>
    <dbReference type="NCBI Taxonomy" id="857342"/>
    <lineage>
        <taxon>Eukaryota</taxon>
        <taxon>Fungi</taxon>
        <taxon>Dikarya</taxon>
        <taxon>Ascomycota</taxon>
        <taxon>Pezizomycotina</taxon>
        <taxon>Leotiomycetes</taxon>
        <taxon>Helotiales</taxon>
        <taxon>Amorphothecaceae</taxon>
        <taxon>Amorphotheca</taxon>
    </lineage>
</organism>
<dbReference type="OrthoDB" id="444631at2759"/>
<dbReference type="PANTHER" id="PTHR33048:SF47">
    <property type="entry name" value="INTEGRAL MEMBRANE PROTEIN-RELATED"/>
    <property type="match status" value="1"/>
</dbReference>
<reference evidence="8 9" key="1">
    <citation type="journal article" date="2018" name="New Phytol.">
        <title>Comparative genomics and transcriptomics depict ericoid mycorrhizal fungi as versatile saprotrophs and plant mutualists.</title>
        <authorList>
            <person name="Martino E."/>
            <person name="Morin E."/>
            <person name="Grelet G.A."/>
            <person name="Kuo A."/>
            <person name="Kohler A."/>
            <person name="Daghino S."/>
            <person name="Barry K.W."/>
            <person name="Cichocki N."/>
            <person name="Clum A."/>
            <person name="Dockter R.B."/>
            <person name="Hainaut M."/>
            <person name="Kuo R.C."/>
            <person name="LaButti K."/>
            <person name="Lindahl B.D."/>
            <person name="Lindquist E.A."/>
            <person name="Lipzen A."/>
            <person name="Khouja H.R."/>
            <person name="Magnuson J."/>
            <person name="Murat C."/>
            <person name="Ohm R.A."/>
            <person name="Singer S.W."/>
            <person name="Spatafora J.W."/>
            <person name="Wang M."/>
            <person name="Veneault-Fourrey C."/>
            <person name="Henrissat B."/>
            <person name="Grigoriev I.V."/>
            <person name="Martin F.M."/>
            <person name="Perotto S."/>
        </authorList>
    </citation>
    <scope>NUCLEOTIDE SEQUENCE [LARGE SCALE GENOMIC DNA]</scope>
    <source>
        <strain evidence="8 9">ATCC 22711</strain>
    </source>
</reference>
<keyword evidence="3 6" id="KW-1133">Transmembrane helix</keyword>
<evidence type="ECO:0000259" key="7">
    <source>
        <dbReference type="Pfam" id="PF20684"/>
    </source>
</evidence>
<keyword evidence="2 6" id="KW-0812">Transmembrane</keyword>